<feature type="domain" description="ATP-grasp" evidence="2">
    <location>
        <begin position="132"/>
        <end position="332"/>
    </location>
</feature>
<dbReference type="PANTHER" id="PTHR21621:SF0">
    <property type="entry name" value="BETA-CITRYLGLUTAMATE SYNTHASE B-RELATED"/>
    <property type="match status" value="1"/>
</dbReference>
<reference evidence="3 4" key="1">
    <citation type="submission" date="2024-09" db="EMBL/GenBank/DDBJ databases">
        <authorList>
            <person name="Sun Q."/>
            <person name="Mori K."/>
        </authorList>
    </citation>
    <scope>NUCLEOTIDE SEQUENCE [LARGE SCALE GENOMIC DNA]</scope>
    <source>
        <strain evidence="3 4">JCM 3143</strain>
    </source>
</reference>
<protein>
    <submittedName>
        <fullName evidence="3">MvdC/MvdD family ATP grasp protein</fullName>
    </submittedName>
</protein>
<accession>A0ABV5RTG4</accession>
<proteinExistence type="predicted"/>
<sequence>MQGTQILIFTNTMDPHADVVIKKLVGWGHEPVRLNSDHLPDTAVISTALRCRNWTGGFRLSTGRIADLERVRSVWLRRPHPYGVSAELSPLERAFANAELEQTMGGLLASLDCYWMSRPGDVRAASWKPEQLRRAAGMGFEVPRTLITTDPEAVRAFHAECGGRSIFKSMAGPAALASVELAAEAATGPPLSLEMPTTLLGEAELAALEAVRLTPCLFQEYVDKDRELRVTVIGDEVFAAEILSQERPETAVDLRHYEVDVPYRLHRLPDEVAARCLEFVHSYGLAFGALDLILTPDGRHVFLENNPVGQFMYVEERVPELRMTDALASCLINTGQPS</sequence>
<dbReference type="Proteomes" id="UP001589532">
    <property type="component" value="Unassembled WGS sequence"/>
</dbReference>
<organism evidence="3 4">
    <name type="scientific">Nonomuraea helvata</name>
    <dbReference type="NCBI Taxonomy" id="37484"/>
    <lineage>
        <taxon>Bacteria</taxon>
        <taxon>Bacillati</taxon>
        <taxon>Actinomycetota</taxon>
        <taxon>Actinomycetes</taxon>
        <taxon>Streptosporangiales</taxon>
        <taxon>Streptosporangiaceae</taxon>
        <taxon>Nonomuraea</taxon>
    </lineage>
</organism>
<dbReference type="SUPFAM" id="SSF56059">
    <property type="entry name" value="Glutathione synthetase ATP-binding domain-like"/>
    <property type="match status" value="1"/>
</dbReference>
<dbReference type="Pfam" id="PF21068">
    <property type="entry name" value="ATPgraspMvdD"/>
    <property type="match status" value="1"/>
</dbReference>
<evidence type="ECO:0000256" key="1">
    <source>
        <dbReference type="PROSITE-ProRule" id="PRU00409"/>
    </source>
</evidence>
<comment type="caution">
    <text evidence="3">The sequence shown here is derived from an EMBL/GenBank/DDBJ whole genome shotgun (WGS) entry which is preliminary data.</text>
</comment>
<dbReference type="RefSeq" id="WP_344987576.1">
    <property type="nucleotide sequence ID" value="NZ_BAAAXV010000001.1"/>
</dbReference>
<dbReference type="InterPro" id="IPR048936">
    <property type="entry name" value="MvdD-like_ATPgrasp"/>
</dbReference>
<keyword evidence="1" id="KW-0547">Nucleotide-binding</keyword>
<evidence type="ECO:0000259" key="2">
    <source>
        <dbReference type="PROSITE" id="PS50975"/>
    </source>
</evidence>
<dbReference type="InterPro" id="IPR011761">
    <property type="entry name" value="ATP-grasp"/>
</dbReference>
<dbReference type="Gene3D" id="3.30.470.20">
    <property type="entry name" value="ATP-grasp fold, B domain"/>
    <property type="match status" value="1"/>
</dbReference>
<evidence type="ECO:0000313" key="3">
    <source>
        <dbReference type="EMBL" id="MFB9622714.1"/>
    </source>
</evidence>
<keyword evidence="4" id="KW-1185">Reference proteome</keyword>
<dbReference type="PROSITE" id="PS50975">
    <property type="entry name" value="ATP_GRASP"/>
    <property type="match status" value="1"/>
</dbReference>
<name>A0ABV5RTG4_9ACTN</name>
<dbReference type="PANTHER" id="PTHR21621">
    <property type="entry name" value="RIBOSOMAL PROTEIN S6 MODIFICATION PROTEIN"/>
    <property type="match status" value="1"/>
</dbReference>
<dbReference type="EMBL" id="JBHMBW010000003">
    <property type="protein sequence ID" value="MFB9622714.1"/>
    <property type="molecule type" value="Genomic_DNA"/>
</dbReference>
<gene>
    <name evidence="3" type="ORF">ACFFSA_06440</name>
</gene>
<keyword evidence="1" id="KW-0067">ATP-binding</keyword>
<evidence type="ECO:0000313" key="4">
    <source>
        <dbReference type="Proteomes" id="UP001589532"/>
    </source>
</evidence>